<dbReference type="GeneID" id="90968271"/>
<gene>
    <name evidence="1" type="ORF">G6M90_00g112270</name>
</gene>
<evidence type="ECO:0000313" key="1">
    <source>
        <dbReference type="EMBL" id="QLI74250.1"/>
    </source>
</evidence>
<reference evidence="1 2" key="1">
    <citation type="submission" date="2020-07" db="EMBL/GenBank/DDBJ databases">
        <title>Telomere length de novo assembly of all 7 chromosomes of the fungus, Metarhizium brunneum, using a novel assembly pipeline.</title>
        <authorList>
            <person name="Saud z."/>
            <person name="Kortsinoglou A."/>
            <person name="Kouvelis V.N."/>
            <person name="Butt T.M."/>
        </authorList>
    </citation>
    <scope>NUCLEOTIDE SEQUENCE [LARGE SCALE GENOMIC DNA]</scope>
    <source>
        <strain evidence="1 2">4556</strain>
    </source>
</reference>
<sequence length="51" mass="5678">MFIEIYAVVCIVGMWWTSGPSAKQSIQDLTSHSSSIAWIDLFTASRSRKGD</sequence>
<proteinExistence type="predicted"/>
<dbReference type="EMBL" id="CP058938">
    <property type="protein sequence ID" value="QLI74250.1"/>
    <property type="molecule type" value="Genomic_DNA"/>
</dbReference>
<protein>
    <submittedName>
        <fullName evidence="1">Uncharacterized protein</fullName>
    </submittedName>
</protein>
<dbReference type="RefSeq" id="XP_065987849.1">
    <property type="nucleotide sequence ID" value="XM_066131856.1"/>
</dbReference>
<dbReference type="AlphaFoldDB" id="A0A7D5V3X1"/>
<keyword evidence="2" id="KW-1185">Reference proteome</keyword>
<organism evidence="1 2">
    <name type="scientific">Metarhizium brunneum</name>
    <dbReference type="NCBI Taxonomy" id="500148"/>
    <lineage>
        <taxon>Eukaryota</taxon>
        <taxon>Fungi</taxon>
        <taxon>Dikarya</taxon>
        <taxon>Ascomycota</taxon>
        <taxon>Pezizomycotina</taxon>
        <taxon>Sordariomycetes</taxon>
        <taxon>Hypocreomycetidae</taxon>
        <taxon>Hypocreales</taxon>
        <taxon>Clavicipitaceae</taxon>
        <taxon>Metarhizium</taxon>
    </lineage>
</organism>
<dbReference type="Proteomes" id="UP000510686">
    <property type="component" value="Chromosome 7"/>
</dbReference>
<evidence type="ECO:0000313" key="2">
    <source>
        <dbReference type="Proteomes" id="UP000510686"/>
    </source>
</evidence>
<name>A0A7D5V3X1_9HYPO</name>
<dbReference type="KEGG" id="mbrn:90968271"/>
<accession>A0A7D5V3X1</accession>